<dbReference type="AlphaFoldDB" id="A0A077Y6V2"/>
<reference evidence="2" key="3">
    <citation type="submission" date="2014-05" db="EMBL/GenBank/DDBJ databases">
        <authorList>
            <person name="Aslett A.Martin."/>
            <person name="De Silva Nishadi"/>
        </authorList>
    </citation>
    <scope>NUCLEOTIDE SEQUENCE</scope>
    <source>
        <strain evidence="2">YM</strain>
    </source>
</reference>
<dbReference type="EMBL" id="LM993665">
    <property type="protein sequence ID" value="VTZ79741.1"/>
    <property type="molecule type" value="Genomic_DNA"/>
</dbReference>
<reference evidence="3" key="2">
    <citation type="submission" date="2014-05" db="EMBL/GenBank/DDBJ databases">
        <authorList>
            <person name="Aslett M.A."/>
            <person name="De Silva N."/>
        </authorList>
    </citation>
    <scope>NUCLEOTIDE SEQUENCE</scope>
    <source>
        <strain evidence="3">17X</strain>
    </source>
</reference>
<evidence type="ECO:0000313" key="4">
    <source>
        <dbReference type="Proteomes" id="UP000072874"/>
    </source>
</evidence>
<dbReference type="VEuPathDB" id="PlasmoDB:PYYM_1147900"/>
<evidence type="ECO:0000313" key="2">
    <source>
        <dbReference type="EMBL" id="CDU19156.1"/>
    </source>
</evidence>
<sequence>MIKIFKKAVYYFILNFICTCFKVHKINTSNNIDLFPFPPKQFVNITHKARSNIYNSCNNNDAAANQNFKSISQTCDQNDESESEIRKKIEEERKRQEQIKRENSLFINSDFKYLSNSIPINVEKKYAYDAFKYTNEILAYIFFVINLFKHEQFKNKIYKEFLEHQETQIVTNNSYSEDNQLFNKNDTLSERNKKLVKNFLRKFGDKFKFFNTYEKVQREDWATMFKMEQDDKNNFFKSVKIKNETTKEYYFVIYYCNWKYDCMALYNALHNIFKNSYNDVNFYKISNNICENDEYTDYDGEQNEKGKNKNEELLSKSIIDQIKDMYIKDIKNNQVMDIDSVLNNDHAENISEMQTNEDQTSKNNKNNKNDQNNAQTAESKNNIEGDNTKKTFQEIMAEEKKKLDEEFFLYGYSKYEDLEQIKKEESMIKETKDIIKEEKMSKYVLNNKKDFKNILNDFPFHIKDYKDYYKFDDGNKEYISLQKDLTNFSSNVADSPNNSSDLSTTSSTSNISDDIKNKNKTQVNVNVIFIRLSNSTVIGKTKNIKKKIKKKWIYSHEKEIKFYEQILSVMLNENIYYKDIPYMDIFSISYDKKNIYDFFNKVNTNLKHSFIHKNNVYDIYNNVINGTMDIYNFDIYDTNSNINKDKNYENPQYSHCNNNELLSKNIVQENDQANNANQSELEQNNHITFEELSLDEEVENIQNYETIYDGSISNFNASTEKVENIPNDTNYIELLNSKNAGININQNHSVKVKKKKKKRSNDNQYKLIKKEKHNKKQTSKYEILFKQKYTNIFANHIKDKISIDKITSISNVHDHANYTVDTFRNYSIAHIFKNSLTHENFKVDKNYVYYLNYKIPKEIFPFILQMSLAYKYEYTTLMINAPKKVEFEFRNV</sequence>
<dbReference type="RefSeq" id="XP_728867.2">
    <property type="nucleotide sequence ID" value="XM_723774.2"/>
</dbReference>
<dbReference type="KEGG" id="pyo:PY17X_1146900"/>
<feature type="compositionally biased region" description="Low complexity" evidence="1">
    <location>
        <begin position="494"/>
        <end position="512"/>
    </location>
</feature>
<dbReference type="OMA" id="EFFLYGY"/>
<accession>A0A077Y6V2</accession>
<dbReference type="VEuPathDB" id="PlasmoDB:PY17X_1146900"/>
<dbReference type="VEuPathDB" id="PlasmoDB:PY01143"/>
<evidence type="ECO:0000313" key="3">
    <source>
        <dbReference type="EMBL" id="VTZ79741.1"/>
    </source>
</evidence>
<feature type="compositionally biased region" description="Low complexity" evidence="1">
    <location>
        <begin position="362"/>
        <end position="373"/>
    </location>
</feature>
<evidence type="ECO:0000313" key="5">
    <source>
        <dbReference type="Proteomes" id="UP000072904"/>
    </source>
</evidence>
<dbReference type="Proteomes" id="UP000072874">
    <property type="component" value="Chromosome 11"/>
</dbReference>
<name>A0A077Y6V2_PLAYE</name>
<reference evidence="3" key="4">
    <citation type="submission" date="2019-05" db="EMBL/GenBank/DDBJ databases">
        <authorList>
            <consortium name="Pathogen Informatics"/>
        </authorList>
    </citation>
    <scope>NUCLEOTIDE SEQUENCE</scope>
    <source>
        <strain evidence="3">17X</strain>
    </source>
</reference>
<gene>
    <name evidence="3" type="ORF">PY17X_1146900</name>
    <name evidence="2" type="ORF">PYYM_1147900</name>
</gene>
<dbReference type="EMBL" id="LK934639">
    <property type="protein sequence ID" value="CDU19156.1"/>
    <property type="molecule type" value="Genomic_DNA"/>
</dbReference>
<feature type="region of interest" description="Disordered" evidence="1">
    <location>
        <begin position="493"/>
        <end position="514"/>
    </location>
</feature>
<evidence type="ECO:0000256" key="1">
    <source>
        <dbReference type="SAM" id="MobiDB-lite"/>
    </source>
</evidence>
<dbReference type="Proteomes" id="UP000072904">
    <property type="component" value="Chromosome 11"/>
</dbReference>
<organism evidence="2 5">
    <name type="scientific">Plasmodium yoelii</name>
    <dbReference type="NCBI Taxonomy" id="5861"/>
    <lineage>
        <taxon>Eukaryota</taxon>
        <taxon>Sar</taxon>
        <taxon>Alveolata</taxon>
        <taxon>Apicomplexa</taxon>
        <taxon>Aconoidasida</taxon>
        <taxon>Haemosporida</taxon>
        <taxon>Plasmodiidae</taxon>
        <taxon>Plasmodium</taxon>
        <taxon>Plasmodium (Vinckeia)</taxon>
    </lineage>
</organism>
<protein>
    <submittedName>
        <fullName evidence="2">Uncharacterized protein</fullName>
    </submittedName>
</protein>
<feature type="region of interest" description="Disordered" evidence="1">
    <location>
        <begin position="354"/>
        <end position="388"/>
    </location>
</feature>
<dbReference type="VEuPathDB" id="PlasmoDB:Py17XNL_001105857"/>
<dbReference type="GeneID" id="3801411"/>
<reference evidence="4 5" key="1">
    <citation type="journal article" date="2014" name="BMC Biol.">
        <title>A comprehensive evaluation of rodent malaria parasite genomes and gene expression.</title>
        <authorList>
            <person name="Otto T.D."/>
            <person name="Bohme U."/>
            <person name="Jackson A.P."/>
            <person name="Hunt M."/>
            <person name="Franke-Fayard B."/>
            <person name="Hoeijmakers W.A."/>
            <person name="Religa A.A."/>
            <person name="Robertson L."/>
            <person name="Sanders M."/>
            <person name="Ogun S.A."/>
            <person name="Cunningham D."/>
            <person name="Erhart A."/>
            <person name="Billker O."/>
            <person name="Khan S.M."/>
            <person name="Stunnenberg H.G."/>
            <person name="Langhorne J."/>
            <person name="Holder A.A."/>
            <person name="Waters A.P."/>
            <person name="Newbold C.I."/>
            <person name="Pain A."/>
            <person name="Berriman M."/>
            <person name="Janse C.J."/>
        </authorList>
    </citation>
    <scope>NUCLEOTIDE SEQUENCE [LARGE SCALE GENOMIC DNA]</scope>
    <source>
        <strain evidence="3 4">17X</strain>
        <strain evidence="2 5">YM</strain>
    </source>
</reference>
<dbReference type="OrthoDB" id="364432at2759"/>
<proteinExistence type="predicted"/>